<dbReference type="Proteomes" id="UP000483432">
    <property type="component" value="Unassembled WGS sequence"/>
</dbReference>
<comment type="caution">
    <text evidence="3">The sequence shown here is derived from an EMBL/GenBank/DDBJ whole genome shotgun (WGS) entry which is preliminary data.</text>
</comment>
<feature type="transmembrane region" description="Helical" evidence="1">
    <location>
        <begin position="651"/>
        <end position="670"/>
    </location>
</feature>
<feature type="transmembrane region" description="Helical" evidence="1">
    <location>
        <begin position="725"/>
        <end position="749"/>
    </location>
</feature>
<feature type="transmembrane region" description="Helical" evidence="1">
    <location>
        <begin position="425"/>
        <end position="442"/>
    </location>
</feature>
<feature type="transmembrane region" description="Helical" evidence="1">
    <location>
        <begin position="303"/>
        <end position="325"/>
    </location>
</feature>
<feature type="transmembrane region" description="Helical" evidence="1">
    <location>
        <begin position="12"/>
        <end position="31"/>
    </location>
</feature>
<accession>A0A7C9JVE9</accession>
<dbReference type="Pfam" id="PF04892">
    <property type="entry name" value="VanZ"/>
    <property type="match status" value="3"/>
</dbReference>
<keyword evidence="1" id="KW-0812">Transmembrane</keyword>
<evidence type="ECO:0000313" key="4">
    <source>
        <dbReference type="Proteomes" id="UP000483432"/>
    </source>
</evidence>
<feature type="transmembrane region" description="Helical" evidence="1">
    <location>
        <begin position="473"/>
        <end position="493"/>
    </location>
</feature>
<evidence type="ECO:0000313" key="3">
    <source>
        <dbReference type="EMBL" id="NDP47118.1"/>
    </source>
</evidence>
<feature type="transmembrane region" description="Helical" evidence="1">
    <location>
        <begin position="580"/>
        <end position="600"/>
    </location>
</feature>
<dbReference type="PANTHER" id="PTHR28008">
    <property type="entry name" value="DOMAIN PROTEIN, PUTATIVE (AFU_ORTHOLOGUE AFUA_3G10980)-RELATED"/>
    <property type="match status" value="1"/>
</dbReference>
<feature type="transmembrane region" description="Helical" evidence="1">
    <location>
        <begin position="505"/>
        <end position="526"/>
    </location>
</feature>
<feature type="transmembrane region" description="Helical" evidence="1">
    <location>
        <begin position="273"/>
        <end position="291"/>
    </location>
</feature>
<feature type="transmembrane region" description="Helical" evidence="1">
    <location>
        <begin position="363"/>
        <end position="381"/>
    </location>
</feature>
<feature type="transmembrane region" description="Helical" evidence="1">
    <location>
        <begin position="612"/>
        <end position="631"/>
    </location>
</feature>
<protein>
    <submittedName>
        <fullName evidence="3">VanZ family protein</fullName>
    </submittedName>
</protein>
<evidence type="ECO:0000259" key="2">
    <source>
        <dbReference type="Pfam" id="PF04892"/>
    </source>
</evidence>
<feature type="domain" description="VanZ-like" evidence="2">
    <location>
        <begin position="315"/>
        <end position="439"/>
    </location>
</feature>
<evidence type="ECO:0000256" key="1">
    <source>
        <dbReference type="SAM" id="Phobius"/>
    </source>
</evidence>
<keyword evidence="1" id="KW-1133">Transmembrane helix</keyword>
<dbReference type="EMBL" id="JAAFGW010000014">
    <property type="protein sequence ID" value="NDP47118.1"/>
    <property type="molecule type" value="Genomic_DNA"/>
</dbReference>
<proteinExistence type="predicted"/>
<dbReference type="InterPro" id="IPR006976">
    <property type="entry name" value="VanZ-like"/>
</dbReference>
<dbReference type="AlphaFoldDB" id="A0A7C9JVE9"/>
<feature type="transmembrane region" description="Helical" evidence="1">
    <location>
        <begin position="393"/>
        <end position="413"/>
    </location>
</feature>
<feature type="transmembrane region" description="Helical" evidence="1">
    <location>
        <begin position="246"/>
        <end position="267"/>
    </location>
</feature>
<sequence length="769" mass="85610">MNRDARASGNSSGLLWMAALAYTTFVIYGSLVPLDFRPIPWDEAIARFGEIPFLKLGIGSRADWMANLLLFIPLSFLWMSALVAGKSRAFAVLATLTLIPAATALSFGIEFSQLFFPQRTVSQNDIMAETLGGAIGVLAWWGGGRRFVGWLQSWQHLHARAALAERLAWVYLAGVCTYNVLPLDLTISLVEIFHKWQSGMVNLIPFGRLPDDAAYALYEIASDALIWTPLALLWRLDGTRSAGRAWGMTLATAALLEFLQLFVYSRVSDVTDLFTAAAGAALGSFVGGRLAKRAATIDHALPWAAWLPFALALGWMVVLLFVFWFPFDFRSDGAFIKSRLDFIYRVPFEVYYFGTEYRAITEVLRKTLFFAPLGGLLAWGVARQPWRWRGPLFALAMLTLVMMPAIIELGQVMLPLKIADTTDWFLAWLGGLVGYGVARRILLAPRRAVLQGTTGHPPALTVAPQVPGTRWHFPLAIAGMGLLFWSAAHAPFVPYNVRELLRQDALWLSALLLASVCYWLAVWPVWLARRRVSGGSRLWQLPLGLLVYGGVSFLMLKMAVPDESLHDLVGSPVLDWVGQWEIGLRWVALAAIPGTLLYLAAQAVRRWRGRRLGAMQFWSAVPSLVLGYWVVVVQAGTDNLTELIAEPQPLAFVALCAWFFTMFFAAALIASPSSEGQRIPRFAVGLISLPLAALLLYVGLAGEIHKYDQQFSALQFLLSPDRQHYVTQTVIWLRYSALHVLVITVLSFLQWPYFRAAQRLHSPASHEFH</sequence>
<feature type="transmembrane region" description="Helical" evidence="1">
    <location>
        <begin position="538"/>
        <end position="560"/>
    </location>
</feature>
<feature type="transmembrane region" description="Helical" evidence="1">
    <location>
        <begin position="169"/>
        <end position="193"/>
    </location>
</feature>
<feature type="domain" description="VanZ-like" evidence="2">
    <location>
        <begin position="56"/>
        <end position="141"/>
    </location>
</feature>
<reference evidence="3 4" key="1">
    <citation type="submission" date="2019-09" db="EMBL/GenBank/DDBJ databases">
        <title>H2 Metabolism Revealed by Metagenomic Analysis in Subglacial Sediment of East Antarctica.</title>
        <authorList>
            <person name="Yang Z."/>
            <person name="Zhang Y."/>
            <person name="Lv Y."/>
            <person name="Yan W."/>
            <person name="Xiao X."/>
            <person name="Sun B."/>
            <person name="Ma H."/>
        </authorList>
    </citation>
    <scope>NUCLEOTIDE SEQUENCE [LARGE SCALE GENOMIC DNA]</scope>
    <source>
        <strain evidence="3">Bin2_2</strain>
    </source>
</reference>
<name>A0A7C9JVE9_9PROT</name>
<organism evidence="3 4">
    <name type="scientific">Sulfuriferula multivorans</name>
    <dbReference type="NCBI Taxonomy" id="1559896"/>
    <lineage>
        <taxon>Bacteria</taxon>
        <taxon>Pseudomonadati</taxon>
        <taxon>Pseudomonadota</taxon>
        <taxon>Betaproteobacteria</taxon>
        <taxon>Nitrosomonadales</taxon>
        <taxon>Sulfuricellaceae</taxon>
        <taxon>Sulfuriferula</taxon>
    </lineage>
</organism>
<keyword evidence="1" id="KW-0472">Membrane</keyword>
<dbReference type="PANTHER" id="PTHR28008:SF1">
    <property type="entry name" value="DOMAIN PROTEIN, PUTATIVE (AFU_ORTHOLOGUE AFUA_3G10980)-RELATED"/>
    <property type="match status" value="1"/>
</dbReference>
<feature type="transmembrane region" description="Helical" evidence="1">
    <location>
        <begin position="90"/>
        <end position="111"/>
    </location>
</feature>
<feature type="transmembrane region" description="Helical" evidence="1">
    <location>
        <begin position="64"/>
        <end position="83"/>
    </location>
</feature>
<feature type="transmembrane region" description="Helical" evidence="1">
    <location>
        <begin position="131"/>
        <end position="148"/>
    </location>
</feature>
<feature type="transmembrane region" description="Helical" evidence="1">
    <location>
        <begin position="213"/>
        <end position="234"/>
    </location>
</feature>
<feature type="transmembrane region" description="Helical" evidence="1">
    <location>
        <begin position="682"/>
        <end position="705"/>
    </location>
</feature>
<feature type="domain" description="VanZ-like" evidence="2">
    <location>
        <begin position="169"/>
        <end position="285"/>
    </location>
</feature>
<gene>
    <name evidence="3" type="ORF">GZ085_01765</name>
</gene>